<feature type="transmembrane region" description="Helical" evidence="9">
    <location>
        <begin position="109"/>
        <end position="133"/>
    </location>
</feature>
<keyword evidence="6 9" id="KW-1133">Transmembrane helix</keyword>
<comment type="subunit">
    <text evidence="9">Component of the Sec protein translocase complex. Heterotrimer consisting of SecY, SecE and SecG subunits. The heterotrimers can form oligomers, although 1 heterotrimer is thought to be able to translocate proteins. Interacts with the ribosome. Interacts with SecDF, and other proteins may be involved. Interacts with SecA.</text>
</comment>
<evidence type="ECO:0000313" key="10">
    <source>
        <dbReference type="EMBL" id="GGG04197.1"/>
    </source>
</evidence>
<protein>
    <recommendedName>
        <fullName evidence="9">Protein translocase subunit SecE</fullName>
    </recommendedName>
</protein>
<evidence type="ECO:0000256" key="9">
    <source>
        <dbReference type="HAMAP-Rule" id="MF_00422"/>
    </source>
</evidence>
<dbReference type="EMBL" id="BMJS01000030">
    <property type="protein sequence ID" value="GGG04197.1"/>
    <property type="molecule type" value="Genomic_DNA"/>
</dbReference>
<dbReference type="GO" id="GO:0065002">
    <property type="term" value="P:intracellular protein transmembrane transport"/>
    <property type="evidence" value="ECO:0007669"/>
    <property type="project" value="UniProtKB-UniRule"/>
</dbReference>
<feature type="transmembrane region" description="Helical" evidence="9">
    <location>
        <begin position="56"/>
        <end position="73"/>
    </location>
</feature>
<dbReference type="Gene3D" id="1.20.5.1030">
    <property type="entry name" value="Preprotein translocase secy subunit"/>
    <property type="match status" value="1"/>
</dbReference>
<dbReference type="RefSeq" id="WP_117003533.1">
    <property type="nucleotide sequence ID" value="NZ_BMJS01000030.1"/>
</dbReference>
<keyword evidence="2 9" id="KW-0813">Transport</keyword>
<gene>
    <name evidence="9 10" type="primary">secE</name>
    <name evidence="10" type="ORF">GCM10010995_22120</name>
</gene>
<dbReference type="GO" id="GO:0005886">
    <property type="term" value="C:plasma membrane"/>
    <property type="evidence" value="ECO:0007669"/>
    <property type="project" value="UniProtKB-UniRule"/>
</dbReference>
<dbReference type="PROSITE" id="PS01067">
    <property type="entry name" value="SECE_SEC61G"/>
    <property type="match status" value="1"/>
</dbReference>
<evidence type="ECO:0000313" key="11">
    <source>
        <dbReference type="Proteomes" id="UP000636949"/>
    </source>
</evidence>
<keyword evidence="4 9" id="KW-0812">Transmembrane</keyword>
<evidence type="ECO:0000256" key="4">
    <source>
        <dbReference type="ARBA" id="ARBA00022692"/>
    </source>
</evidence>
<evidence type="ECO:0000256" key="8">
    <source>
        <dbReference type="ARBA" id="ARBA00023136"/>
    </source>
</evidence>
<reference evidence="10" key="2">
    <citation type="submission" date="2020-09" db="EMBL/GenBank/DDBJ databases">
        <authorList>
            <person name="Sun Q."/>
            <person name="Zhou Y."/>
        </authorList>
    </citation>
    <scope>NUCLEOTIDE SEQUENCE</scope>
    <source>
        <strain evidence="10">CGMCC 1.15758</strain>
    </source>
</reference>
<keyword evidence="7 9" id="KW-0811">Translocation</keyword>
<evidence type="ECO:0000256" key="6">
    <source>
        <dbReference type="ARBA" id="ARBA00022989"/>
    </source>
</evidence>
<dbReference type="PRINTS" id="PR01650">
    <property type="entry name" value="SECETRNLCASE"/>
</dbReference>
<dbReference type="PANTHER" id="PTHR33910">
    <property type="entry name" value="PROTEIN TRANSLOCASE SUBUNIT SECE"/>
    <property type="match status" value="1"/>
</dbReference>
<comment type="function">
    <text evidence="9">Essential subunit of the Sec protein translocation channel SecYEG. Clamps together the 2 halves of SecY. May contact the channel plug during translocation.</text>
</comment>
<dbReference type="GO" id="GO:0043952">
    <property type="term" value="P:protein transport by the Sec complex"/>
    <property type="evidence" value="ECO:0007669"/>
    <property type="project" value="UniProtKB-UniRule"/>
</dbReference>
<dbReference type="Proteomes" id="UP000636949">
    <property type="component" value="Unassembled WGS sequence"/>
</dbReference>
<comment type="caution">
    <text evidence="10">The sequence shown here is derived from an EMBL/GenBank/DDBJ whole genome shotgun (WGS) entry which is preliminary data.</text>
</comment>
<evidence type="ECO:0000256" key="7">
    <source>
        <dbReference type="ARBA" id="ARBA00023010"/>
    </source>
</evidence>
<dbReference type="OrthoDB" id="9806365at2"/>
<keyword evidence="3 9" id="KW-1003">Cell membrane</keyword>
<sequence length="138" mass="15396">MKDSVTKKVWTTTTKKADMRQISSANNKMLWLLMVIIAAVIVFSSMYFSLFTESSALMAVLIIVGIVVLLAIGKQTNQGAKGWQFVLEARLEMRKVVWPTRQETINSTLIVLAIVAVASVIIYFVGMLFMHLIQAILS</sequence>
<name>A0A8J2Z648_9GAMM</name>
<dbReference type="GO" id="GO:0008320">
    <property type="term" value="F:protein transmembrane transporter activity"/>
    <property type="evidence" value="ECO:0007669"/>
    <property type="project" value="UniProtKB-UniRule"/>
</dbReference>
<comment type="similarity">
    <text evidence="9">Belongs to the SecE/SEC61-gamma family.</text>
</comment>
<feature type="transmembrane region" description="Helical" evidence="9">
    <location>
        <begin position="29"/>
        <end position="50"/>
    </location>
</feature>
<evidence type="ECO:0000256" key="1">
    <source>
        <dbReference type="ARBA" id="ARBA00004370"/>
    </source>
</evidence>
<dbReference type="GO" id="GO:0009306">
    <property type="term" value="P:protein secretion"/>
    <property type="evidence" value="ECO:0007669"/>
    <property type="project" value="UniProtKB-UniRule"/>
</dbReference>
<dbReference type="GO" id="GO:0006605">
    <property type="term" value="P:protein targeting"/>
    <property type="evidence" value="ECO:0007669"/>
    <property type="project" value="UniProtKB-UniRule"/>
</dbReference>
<reference evidence="10" key="1">
    <citation type="journal article" date="2014" name="Int. J. Syst. Evol. Microbiol.">
        <title>Complete genome sequence of Corynebacterium casei LMG S-19264T (=DSM 44701T), isolated from a smear-ripened cheese.</title>
        <authorList>
            <consortium name="US DOE Joint Genome Institute (JGI-PGF)"/>
            <person name="Walter F."/>
            <person name="Albersmeier A."/>
            <person name="Kalinowski J."/>
            <person name="Ruckert C."/>
        </authorList>
    </citation>
    <scope>NUCLEOTIDE SEQUENCE</scope>
    <source>
        <strain evidence="10">CGMCC 1.15758</strain>
    </source>
</reference>
<dbReference type="NCBIfam" id="TIGR00964">
    <property type="entry name" value="secE_bact"/>
    <property type="match status" value="1"/>
</dbReference>
<comment type="subcellular location">
    <subcellularLocation>
        <location evidence="1">Membrane</location>
    </subcellularLocation>
</comment>
<dbReference type="HAMAP" id="MF_00422">
    <property type="entry name" value="SecE"/>
    <property type="match status" value="1"/>
</dbReference>
<evidence type="ECO:0000256" key="2">
    <source>
        <dbReference type="ARBA" id="ARBA00022448"/>
    </source>
</evidence>
<dbReference type="InterPro" id="IPR005807">
    <property type="entry name" value="SecE_bac"/>
</dbReference>
<accession>A0A8J2Z648</accession>
<evidence type="ECO:0000256" key="3">
    <source>
        <dbReference type="ARBA" id="ARBA00022475"/>
    </source>
</evidence>
<comment type="caution">
    <text evidence="9">Lacks conserved residue(s) required for the propagation of feature annotation.</text>
</comment>
<evidence type="ECO:0000256" key="5">
    <source>
        <dbReference type="ARBA" id="ARBA00022927"/>
    </source>
</evidence>
<dbReference type="Pfam" id="PF00584">
    <property type="entry name" value="SecE"/>
    <property type="match status" value="1"/>
</dbReference>
<keyword evidence="8 9" id="KW-0472">Membrane</keyword>
<organism evidence="10 11">
    <name type="scientific">Cysteiniphilum litorale</name>
    <dbReference type="NCBI Taxonomy" id="2056700"/>
    <lineage>
        <taxon>Bacteria</taxon>
        <taxon>Pseudomonadati</taxon>
        <taxon>Pseudomonadota</taxon>
        <taxon>Gammaproteobacteria</taxon>
        <taxon>Thiotrichales</taxon>
        <taxon>Fastidiosibacteraceae</taxon>
        <taxon>Cysteiniphilum</taxon>
    </lineage>
</organism>
<dbReference type="AlphaFoldDB" id="A0A8J2Z648"/>
<keyword evidence="11" id="KW-1185">Reference proteome</keyword>
<proteinExistence type="inferred from homology"/>
<dbReference type="InterPro" id="IPR001901">
    <property type="entry name" value="Translocase_SecE/Sec61-g"/>
</dbReference>
<dbReference type="PANTHER" id="PTHR33910:SF1">
    <property type="entry name" value="PROTEIN TRANSLOCASE SUBUNIT SECE"/>
    <property type="match status" value="1"/>
</dbReference>
<dbReference type="InterPro" id="IPR038379">
    <property type="entry name" value="SecE_sf"/>
</dbReference>
<keyword evidence="5 9" id="KW-0653">Protein transport</keyword>